<evidence type="ECO:0000313" key="2">
    <source>
        <dbReference type="Proteomes" id="UP000004095"/>
    </source>
</evidence>
<comment type="caution">
    <text evidence="1">The sequence shown here is derived from an EMBL/GenBank/DDBJ whole genome shotgun (WGS) entry which is preliminary data.</text>
</comment>
<accession>A1ZDR8</accession>
<gene>
    <name evidence="1" type="ORF">M23134_04059</name>
</gene>
<keyword evidence="2" id="KW-1185">Reference proteome</keyword>
<dbReference type="Proteomes" id="UP000004095">
    <property type="component" value="Unassembled WGS sequence"/>
</dbReference>
<dbReference type="EMBL" id="AAWS01000003">
    <property type="protein sequence ID" value="EAY31226.1"/>
    <property type="molecule type" value="Genomic_DNA"/>
</dbReference>
<protein>
    <submittedName>
        <fullName evidence="1">Uncharacterized protein</fullName>
    </submittedName>
</protein>
<organism evidence="1 2">
    <name type="scientific">Microscilla marina ATCC 23134</name>
    <dbReference type="NCBI Taxonomy" id="313606"/>
    <lineage>
        <taxon>Bacteria</taxon>
        <taxon>Pseudomonadati</taxon>
        <taxon>Bacteroidota</taxon>
        <taxon>Cytophagia</taxon>
        <taxon>Cytophagales</taxon>
        <taxon>Microscillaceae</taxon>
        <taxon>Microscilla</taxon>
    </lineage>
</organism>
<name>A1ZDR8_MICM2</name>
<evidence type="ECO:0000313" key="1">
    <source>
        <dbReference type="EMBL" id="EAY31226.1"/>
    </source>
</evidence>
<sequence length="115" mass="13557">MYQPLAKCKAMDLVFYKTRKNPNKFNIKVTDKHLVNDMYVYYITTQDVPLKKQPYDGEIVFKYHKQSVLKAHFSLHPNCHYVHFTLHGKTYTRKLSPAGIAYLETVRAVKLVIQH</sequence>
<reference evidence="1 2" key="1">
    <citation type="submission" date="2007-01" db="EMBL/GenBank/DDBJ databases">
        <authorList>
            <person name="Haygood M."/>
            <person name="Podell S."/>
            <person name="Anderson C."/>
            <person name="Hopkinson B."/>
            <person name="Roe K."/>
            <person name="Barbeau K."/>
            <person name="Gaasterland T."/>
            <person name="Ferriera S."/>
            <person name="Johnson J."/>
            <person name="Kravitz S."/>
            <person name="Beeson K."/>
            <person name="Sutton G."/>
            <person name="Rogers Y.-H."/>
            <person name="Friedman R."/>
            <person name="Frazier M."/>
            <person name="Venter J.C."/>
        </authorList>
    </citation>
    <scope>NUCLEOTIDE SEQUENCE [LARGE SCALE GENOMIC DNA]</scope>
    <source>
        <strain evidence="1 2">ATCC 23134</strain>
    </source>
</reference>
<dbReference type="AlphaFoldDB" id="A1ZDR8"/>
<proteinExistence type="predicted"/>